<evidence type="ECO:0000256" key="1">
    <source>
        <dbReference type="SAM" id="MobiDB-lite"/>
    </source>
</evidence>
<proteinExistence type="predicted"/>
<dbReference type="EMBL" id="CAMAPF010000141">
    <property type="protein sequence ID" value="CAH9107029.1"/>
    <property type="molecule type" value="Genomic_DNA"/>
</dbReference>
<accession>A0AAV0DR43</accession>
<evidence type="ECO:0000313" key="3">
    <source>
        <dbReference type="Proteomes" id="UP001152523"/>
    </source>
</evidence>
<name>A0AAV0DR43_9ASTE</name>
<feature type="region of interest" description="Disordered" evidence="1">
    <location>
        <begin position="655"/>
        <end position="677"/>
    </location>
</feature>
<reference evidence="2" key="1">
    <citation type="submission" date="2022-07" db="EMBL/GenBank/DDBJ databases">
        <authorList>
            <person name="Macas J."/>
            <person name="Novak P."/>
            <person name="Neumann P."/>
        </authorList>
    </citation>
    <scope>NUCLEOTIDE SEQUENCE</scope>
</reference>
<keyword evidence="3" id="KW-1185">Reference proteome</keyword>
<sequence length="677" mass="78454">MDYRHQPRRRNPYFHPLYHQFEPFRPPQSQPRIFTGVHKRRHPHQRHPHQEYHTNYGQSHHNHRAACEPEMEALFNHSYNPQSQYSNQQWYLQIECPEWHPNHHPELTNQFHAPSDYNTKDPEVSWYTVQNTRRRRRSFHPQNQRIWTNNWRYTGTSNRFLLLDQEDDSSNLPLQPQSFNRENLYSQSFLKKETRRIPIGTKIQSGHWRRKGSHARPLIRKSIILDDRRNYLGSPASPLQPNLAYRHATHVVASGKKALNSQGAVGKDRAVLVVPESLGRTLGKRPSSIPNDGAVDQPEILTAKISSLAMQGPAIDKRADSLSGTEANMTGAVRRLTWAEIVRCETANFGDKASTSTESVGPSPQNKEKQIIIFKDTYIDAHNDRTVPLHATSDDSVDSEKFQFFGEEGFDSIKIESKIFRFAARNNEIEIFEMQKSSLRRINFRTDLALPIVRFIHQLTGTNIFKHKQSKTFGSITVAAEFNKSGPYLKIAKENGTSISVPMGPQKCNLKNFLTLFSNFAELPYLVREEIMDWEHDTLGDYEEITISKLIFNFEIQRAFGEKQQPLSFEKQPQIPLLQAYSDASDSFDYSDDSFYSDDFLGHATESDRRPPLSNPEEIKKSKFNRTICRKSKLVTSGNCLPTENLNTQLKIYRKSQKNKRRHSMTTRSQSRDFPWV</sequence>
<feature type="compositionally biased region" description="Basic residues" evidence="1">
    <location>
        <begin position="655"/>
        <end position="665"/>
    </location>
</feature>
<evidence type="ECO:0000313" key="2">
    <source>
        <dbReference type="EMBL" id="CAH9107029.1"/>
    </source>
</evidence>
<dbReference type="AlphaFoldDB" id="A0AAV0DR43"/>
<comment type="caution">
    <text evidence="2">The sequence shown here is derived from an EMBL/GenBank/DDBJ whole genome shotgun (WGS) entry which is preliminary data.</text>
</comment>
<gene>
    <name evidence="2" type="ORF">CEPIT_LOCUS17795</name>
</gene>
<protein>
    <submittedName>
        <fullName evidence="2">Uncharacterized protein</fullName>
    </submittedName>
</protein>
<organism evidence="2 3">
    <name type="scientific">Cuscuta epithymum</name>
    <dbReference type="NCBI Taxonomy" id="186058"/>
    <lineage>
        <taxon>Eukaryota</taxon>
        <taxon>Viridiplantae</taxon>
        <taxon>Streptophyta</taxon>
        <taxon>Embryophyta</taxon>
        <taxon>Tracheophyta</taxon>
        <taxon>Spermatophyta</taxon>
        <taxon>Magnoliopsida</taxon>
        <taxon>eudicotyledons</taxon>
        <taxon>Gunneridae</taxon>
        <taxon>Pentapetalae</taxon>
        <taxon>asterids</taxon>
        <taxon>lamiids</taxon>
        <taxon>Solanales</taxon>
        <taxon>Convolvulaceae</taxon>
        <taxon>Cuscuteae</taxon>
        <taxon>Cuscuta</taxon>
        <taxon>Cuscuta subgen. Cuscuta</taxon>
    </lineage>
</organism>
<dbReference type="Proteomes" id="UP001152523">
    <property type="component" value="Unassembled WGS sequence"/>
</dbReference>